<dbReference type="PANTHER" id="PTHR47695:SF3">
    <property type="entry name" value="PID DOMAIN-CONTAINING PROTEIN"/>
    <property type="match status" value="1"/>
</dbReference>
<feature type="domain" description="PID" evidence="1">
    <location>
        <begin position="20"/>
        <end position="79"/>
    </location>
</feature>
<dbReference type="PROSITE" id="PS01179">
    <property type="entry name" value="PID"/>
    <property type="match status" value="1"/>
</dbReference>
<dbReference type="InterPro" id="IPR006020">
    <property type="entry name" value="PTB/PI_dom"/>
</dbReference>
<comment type="caution">
    <text evidence="2">The sequence shown here is derived from an EMBL/GenBank/DDBJ whole genome shotgun (WGS) entry which is preliminary data.</text>
</comment>
<keyword evidence="3" id="KW-1185">Reference proteome</keyword>
<dbReference type="Pfam" id="PF21792">
    <property type="entry name" value="DAB2_SBM"/>
    <property type="match status" value="1"/>
</dbReference>
<accession>A0ABD0LQH5</accession>
<dbReference type="InterPro" id="IPR011993">
    <property type="entry name" value="PH-like_dom_sf"/>
</dbReference>
<dbReference type="PANTHER" id="PTHR47695">
    <property type="entry name" value="PID DOMAIN-CONTAINING PROTEIN"/>
    <property type="match status" value="1"/>
</dbReference>
<proteinExistence type="predicted"/>
<dbReference type="EMBL" id="JACVVK020000031">
    <property type="protein sequence ID" value="KAK7501486.1"/>
    <property type="molecule type" value="Genomic_DNA"/>
</dbReference>
<dbReference type="AlphaFoldDB" id="A0ABD0LQH5"/>
<protein>
    <recommendedName>
        <fullName evidence="1">PID domain-containing protein</fullName>
    </recommendedName>
</protein>
<organism evidence="2 3">
    <name type="scientific">Batillaria attramentaria</name>
    <dbReference type="NCBI Taxonomy" id="370345"/>
    <lineage>
        <taxon>Eukaryota</taxon>
        <taxon>Metazoa</taxon>
        <taxon>Spiralia</taxon>
        <taxon>Lophotrochozoa</taxon>
        <taxon>Mollusca</taxon>
        <taxon>Gastropoda</taxon>
        <taxon>Caenogastropoda</taxon>
        <taxon>Sorbeoconcha</taxon>
        <taxon>Cerithioidea</taxon>
        <taxon>Batillariidae</taxon>
        <taxon>Batillaria</taxon>
    </lineage>
</organism>
<sequence length="92" mass="10329">MSIYPLLFYKTATDPARFQGNGISYRAKLIGIEDVTEARGDKLCQETIQKLKAGVRISGQHKQRIFVNVTLEGLRIYDAVSMVRSLNLVLSL</sequence>
<evidence type="ECO:0000313" key="3">
    <source>
        <dbReference type="Proteomes" id="UP001519460"/>
    </source>
</evidence>
<name>A0ABD0LQH5_9CAEN</name>
<evidence type="ECO:0000259" key="1">
    <source>
        <dbReference type="PROSITE" id="PS01179"/>
    </source>
</evidence>
<reference evidence="2 3" key="1">
    <citation type="journal article" date="2023" name="Sci. Data">
        <title>Genome assembly of the Korean intertidal mud-creeper Batillaria attramentaria.</title>
        <authorList>
            <person name="Patra A.K."/>
            <person name="Ho P.T."/>
            <person name="Jun S."/>
            <person name="Lee S.J."/>
            <person name="Kim Y."/>
            <person name="Won Y.J."/>
        </authorList>
    </citation>
    <scope>NUCLEOTIDE SEQUENCE [LARGE SCALE GENOMIC DNA]</scope>
    <source>
        <strain evidence="2">Wonlab-2016</strain>
    </source>
</reference>
<dbReference type="InterPro" id="IPR048559">
    <property type="entry name" value="DAB1/2_SBM"/>
</dbReference>
<dbReference type="Proteomes" id="UP001519460">
    <property type="component" value="Unassembled WGS sequence"/>
</dbReference>
<dbReference type="Gene3D" id="2.30.29.30">
    <property type="entry name" value="Pleckstrin-homology domain (PH domain)/Phosphotyrosine-binding domain (PTB)"/>
    <property type="match status" value="1"/>
</dbReference>
<dbReference type="SUPFAM" id="SSF50729">
    <property type="entry name" value="PH domain-like"/>
    <property type="match status" value="1"/>
</dbReference>
<gene>
    <name evidence="2" type="ORF">BaRGS_00007290</name>
</gene>
<evidence type="ECO:0000313" key="2">
    <source>
        <dbReference type="EMBL" id="KAK7501486.1"/>
    </source>
</evidence>